<reference evidence="2" key="1">
    <citation type="submission" date="2023-04" db="EMBL/GenBank/DDBJ databases">
        <authorList>
            <consortium name="ELIXIR-Norway"/>
        </authorList>
    </citation>
    <scope>NUCLEOTIDE SEQUENCE [LARGE SCALE GENOMIC DNA]</scope>
</reference>
<evidence type="ECO:0000313" key="2">
    <source>
        <dbReference type="EMBL" id="CAI9173858.1"/>
    </source>
</evidence>
<keyword evidence="3" id="KW-1185">Reference proteome</keyword>
<proteinExistence type="predicted"/>
<name>A0ABN8ZIT9_RANTA</name>
<organism evidence="2 3">
    <name type="scientific">Rangifer tarandus platyrhynchus</name>
    <name type="common">Svalbard reindeer</name>
    <dbReference type="NCBI Taxonomy" id="3082113"/>
    <lineage>
        <taxon>Eukaryota</taxon>
        <taxon>Metazoa</taxon>
        <taxon>Chordata</taxon>
        <taxon>Craniata</taxon>
        <taxon>Vertebrata</taxon>
        <taxon>Euteleostomi</taxon>
        <taxon>Mammalia</taxon>
        <taxon>Eutheria</taxon>
        <taxon>Laurasiatheria</taxon>
        <taxon>Artiodactyla</taxon>
        <taxon>Ruminantia</taxon>
        <taxon>Pecora</taxon>
        <taxon>Cervidae</taxon>
        <taxon>Odocoileinae</taxon>
        <taxon>Rangifer</taxon>
    </lineage>
</organism>
<accession>A0ABN8ZIT9</accession>
<dbReference type="Proteomes" id="UP001176941">
    <property type="component" value="Chromosome 34"/>
</dbReference>
<evidence type="ECO:0000256" key="1">
    <source>
        <dbReference type="SAM" id="MobiDB-lite"/>
    </source>
</evidence>
<gene>
    <name evidence="2" type="ORF">MRATA1EN1_LOCUS22820</name>
</gene>
<dbReference type="EMBL" id="OX460345">
    <property type="protein sequence ID" value="CAI9173858.1"/>
    <property type="molecule type" value="Genomic_DNA"/>
</dbReference>
<protein>
    <submittedName>
        <fullName evidence="2">Uncharacterized protein</fullName>
    </submittedName>
</protein>
<feature type="region of interest" description="Disordered" evidence="1">
    <location>
        <begin position="1"/>
        <end position="61"/>
    </location>
</feature>
<evidence type="ECO:0000313" key="3">
    <source>
        <dbReference type="Proteomes" id="UP001176941"/>
    </source>
</evidence>
<sequence length="88" mass="9483">MRALVSRGRRCQEPWGHAPQGAAPAGSVLPSSSGEGRPRLPINEGPESESDCRIWGGDSGQLLGAPEASRRPVCFVLFVTTQQERRKV</sequence>